<evidence type="ECO:0000256" key="8">
    <source>
        <dbReference type="SAM" id="Coils"/>
    </source>
</evidence>
<dbReference type="Pfam" id="PF02682">
    <property type="entry name" value="CT_C_D"/>
    <property type="match status" value="1"/>
</dbReference>
<dbReference type="Pfam" id="PF02626">
    <property type="entry name" value="CT_A_B"/>
    <property type="match status" value="1"/>
</dbReference>
<dbReference type="InterPro" id="IPR011054">
    <property type="entry name" value="Rudment_hybrid_motif"/>
</dbReference>
<dbReference type="EMBL" id="JAKLMC020000047">
    <property type="protein sequence ID" value="KAK5948488.1"/>
    <property type="molecule type" value="Genomic_DNA"/>
</dbReference>
<dbReference type="AlphaFoldDB" id="A0AAN8ECZ9"/>
<keyword evidence="3 7" id="KW-0547">Nucleotide-binding</keyword>
<dbReference type="InterPro" id="IPR005479">
    <property type="entry name" value="CPAse_ATP-bd"/>
</dbReference>
<dbReference type="SUPFAM" id="SSF52440">
    <property type="entry name" value="PreATP-grasp domain"/>
    <property type="match status" value="1"/>
</dbReference>
<sequence length="1235" mass="135869">MKVLIANRGEIAVRLVKACKSLGYHSTAIYSDEDGSSMHVRLADEAVALDSSGPQSYLDSEKILSICLNRKINTVIPGYGFLSENSQFAKLLHNSGIVFAGPTAETITEFGLKHRARELAIKAGVPIVPGTGIVTDTDDASQQAEKLGYPVMVKATAGGGGMGLKVCHTPDELRSAISVVRARGEALFKDSGLFLEKYVESGRHIEGQIFGNGQGDVLWFGERECSVQRRHQKVLEESPSPYVLNHPELREELRVASTSLAASIKYKSAGTVEFLVDDETGKFYFLEMNTRLQVEHGVTELCYQVDLVDLMLSQAHAEVEGRLGLTKAELARYERLQPQCHAIEVRLYAENPADDYRPAPGLFTDVFFPAAGNVRIDTWLESGSEVTPSFDPLIAKVMVHSATRAEALKQMQHILSATVLHGPPTNLEFLEAVVRNPDVVAGYTLTNMLSKFHYTPSAMEVKDGGLYTTIQDWPGRPNRRSGVPVSGPMDSLSFRISNLLVGNDQGTEGMEITYAGPQLVFHQPAVIALCGAEFDFSIGGQVAKMWTRHFVPAGAEVIVGSHTSRGCRAYLAILGGFPSVGSYLGSKSTTPSLKWGGYQGRTMRAGDWLQITRLDLEAASETSVYTLPPSLIPPIDTISPIYALPGPYDTDEFITPEGRQLFFDTVWKVAFSSSRGGVRLDGPAPQWSRKTGGEGGSHPSNMLGYGYPQGGMSFTGDTAVLFTADSPVQSGFICPQTVLSCQLWRVGQLKAGDEVRFSQCSWEQAMALEKTQDGFLRQVMEAVSSKSVEPKTQDMDWEITKPAPGTSILCERAEQAEAGLPRFVLRQAGDRGILCDFGSQVFDLTVRAKVQQLVQEIAERCPRGFHKVSRPHTMSVFVAYEPAVISQAAAMSTLVELERRFSSTGTFKSPGRIYHLPMVFDAAECDRATQRYMETQRPYATYLPDNIDFIRRNNGLEKREDVLRAVEGVPFLVVASSGIMGLPILIQVDPRQRLTVPKTNPSRTTTPAGALGIGGNTSAIYPVESPGGYMLWGITLPGCPFDTFGRKPNYAPDRPWLFNPFDQVIFHNVPRAEFDEINRRFQMGLYEIESESAVFDLEEYTTLVDRTAEEVRQLRERQQECAALELEKEDELLQRWNLEKKARGDGDAAAKAVQDAHPRFVRVTANMSAKVWKQVVAVGSTVKPGEDLLVLEAMKMEISVKAPMVRDLYNVTAVQKREGDLVEPGDVLVLLDPEV</sequence>
<dbReference type="InterPro" id="IPR001882">
    <property type="entry name" value="Biotin_BS"/>
</dbReference>
<dbReference type="SMART" id="SM00796">
    <property type="entry name" value="AHS1"/>
    <property type="match status" value="1"/>
</dbReference>
<dbReference type="SUPFAM" id="SSF56059">
    <property type="entry name" value="Glutathione synthetase ATP-binding domain-like"/>
    <property type="match status" value="1"/>
</dbReference>
<dbReference type="Gene3D" id="3.30.470.20">
    <property type="entry name" value="ATP-grasp fold, B domain"/>
    <property type="match status" value="1"/>
</dbReference>
<reference evidence="12 13" key="1">
    <citation type="submission" date="2022-12" db="EMBL/GenBank/DDBJ databases">
        <title>Genomic features and morphological characterization of a novel Knufia sp. strain isolated from spacecraft assembly facility.</title>
        <authorList>
            <person name="Teixeira M."/>
            <person name="Chander A.M."/>
            <person name="Stajich J.E."/>
            <person name="Venkateswaran K."/>
        </authorList>
    </citation>
    <scope>NUCLEOTIDE SEQUENCE [LARGE SCALE GENOMIC DNA]</scope>
    <source>
        <strain evidence="12 13">FJI-L2-BK-P2</strain>
    </source>
</reference>
<dbReference type="GO" id="GO:0046872">
    <property type="term" value="F:metal ion binding"/>
    <property type="evidence" value="ECO:0007669"/>
    <property type="project" value="InterPro"/>
</dbReference>
<comment type="caution">
    <text evidence="12">The sequence shown here is derived from an EMBL/GenBank/DDBJ whole genome shotgun (WGS) entry which is preliminary data.</text>
</comment>
<dbReference type="InterPro" id="IPR005482">
    <property type="entry name" value="Biotin_COase_C"/>
</dbReference>
<dbReference type="Gene3D" id="2.40.50.100">
    <property type="match status" value="1"/>
</dbReference>
<dbReference type="InterPro" id="IPR003778">
    <property type="entry name" value="CT_A_B"/>
</dbReference>
<dbReference type="InterPro" id="IPR029000">
    <property type="entry name" value="Cyclophilin-like_dom_sf"/>
</dbReference>
<dbReference type="InterPro" id="IPR011053">
    <property type="entry name" value="Single_hybrid_motif"/>
</dbReference>
<proteinExistence type="predicted"/>
<dbReference type="Pfam" id="PF02786">
    <property type="entry name" value="CPSase_L_D2"/>
    <property type="match status" value="1"/>
</dbReference>
<comment type="cofactor">
    <cofactor evidence="1">
        <name>biotin</name>
        <dbReference type="ChEBI" id="CHEBI:57586"/>
    </cofactor>
</comment>
<dbReference type="InterPro" id="IPR050856">
    <property type="entry name" value="Biotin_carboxylase_complex"/>
</dbReference>
<keyword evidence="4" id="KW-0378">Hydrolase</keyword>
<evidence type="ECO:0000259" key="11">
    <source>
        <dbReference type="PROSITE" id="PS50979"/>
    </source>
</evidence>
<dbReference type="PROSITE" id="PS50968">
    <property type="entry name" value="BIOTINYL_LIPOYL"/>
    <property type="match status" value="1"/>
</dbReference>
<keyword evidence="13" id="KW-1185">Reference proteome</keyword>
<dbReference type="InterPro" id="IPR003833">
    <property type="entry name" value="CT_C_D"/>
</dbReference>
<gene>
    <name evidence="12" type="ORF">OHC33_010522</name>
</gene>
<keyword evidence="5 7" id="KW-0067">ATP-binding</keyword>
<keyword evidence="2" id="KW-0436">Ligase</keyword>
<dbReference type="SMART" id="SM00797">
    <property type="entry name" value="AHS2"/>
    <property type="match status" value="1"/>
</dbReference>
<keyword evidence="8" id="KW-0175">Coiled coil</keyword>
<dbReference type="PROSITE" id="PS00866">
    <property type="entry name" value="CPSASE_1"/>
    <property type="match status" value="1"/>
</dbReference>
<dbReference type="Gene3D" id="3.30.1360.40">
    <property type="match status" value="1"/>
</dbReference>
<organism evidence="12 13">
    <name type="scientific">Knufia fluminis</name>
    <dbReference type="NCBI Taxonomy" id="191047"/>
    <lineage>
        <taxon>Eukaryota</taxon>
        <taxon>Fungi</taxon>
        <taxon>Dikarya</taxon>
        <taxon>Ascomycota</taxon>
        <taxon>Pezizomycotina</taxon>
        <taxon>Eurotiomycetes</taxon>
        <taxon>Chaetothyriomycetidae</taxon>
        <taxon>Chaetothyriales</taxon>
        <taxon>Trichomeriaceae</taxon>
        <taxon>Knufia</taxon>
    </lineage>
</organism>
<dbReference type="PANTHER" id="PTHR18866">
    <property type="entry name" value="CARBOXYLASE:PYRUVATE/ACETYL-COA/PROPIONYL-COA CARBOXYLASE"/>
    <property type="match status" value="1"/>
</dbReference>
<evidence type="ECO:0000256" key="1">
    <source>
        <dbReference type="ARBA" id="ARBA00001953"/>
    </source>
</evidence>
<dbReference type="InterPro" id="IPR016185">
    <property type="entry name" value="PreATP-grasp_dom_sf"/>
</dbReference>
<dbReference type="CDD" id="cd06850">
    <property type="entry name" value="biotinyl_domain"/>
    <property type="match status" value="1"/>
</dbReference>
<dbReference type="PROSITE" id="PS50979">
    <property type="entry name" value="BC"/>
    <property type="match status" value="1"/>
</dbReference>
<feature type="domain" description="ATP-grasp" evidence="10">
    <location>
        <begin position="117"/>
        <end position="316"/>
    </location>
</feature>
<dbReference type="Pfam" id="PF00289">
    <property type="entry name" value="Biotin_carb_N"/>
    <property type="match status" value="1"/>
</dbReference>
<evidence type="ECO:0000259" key="10">
    <source>
        <dbReference type="PROSITE" id="PS50975"/>
    </source>
</evidence>
<feature type="coiled-coil region" evidence="8">
    <location>
        <begin position="1097"/>
        <end position="1134"/>
    </location>
</feature>
<evidence type="ECO:0008006" key="14">
    <source>
        <dbReference type="Google" id="ProtNLM"/>
    </source>
</evidence>
<dbReference type="Gene3D" id="2.40.100.10">
    <property type="entry name" value="Cyclophilin-like"/>
    <property type="match status" value="2"/>
</dbReference>
<dbReference type="PANTHER" id="PTHR18866:SF128">
    <property type="entry name" value="UREA AMIDOLYASE"/>
    <property type="match status" value="1"/>
</dbReference>
<evidence type="ECO:0000256" key="3">
    <source>
        <dbReference type="ARBA" id="ARBA00022741"/>
    </source>
</evidence>
<dbReference type="PROSITE" id="PS00188">
    <property type="entry name" value="BIOTIN"/>
    <property type="match status" value="1"/>
</dbReference>
<accession>A0AAN8ECZ9</accession>
<dbReference type="GO" id="GO:0016874">
    <property type="term" value="F:ligase activity"/>
    <property type="evidence" value="ECO:0007669"/>
    <property type="project" value="UniProtKB-KW"/>
</dbReference>
<evidence type="ECO:0000256" key="7">
    <source>
        <dbReference type="PROSITE-ProRule" id="PRU00409"/>
    </source>
</evidence>
<evidence type="ECO:0000313" key="12">
    <source>
        <dbReference type="EMBL" id="KAK5948488.1"/>
    </source>
</evidence>
<dbReference type="SUPFAM" id="SSF51230">
    <property type="entry name" value="Single hybrid motif"/>
    <property type="match status" value="1"/>
</dbReference>
<dbReference type="SUPFAM" id="SSF160467">
    <property type="entry name" value="PH0987 N-terminal domain-like"/>
    <property type="match status" value="1"/>
</dbReference>
<evidence type="ECO:0000256" key="6">
    <source>
        <dbReference type="ARBA" id="ARBA00023267"/>
    </source>
</evidence>
<dbReference type="GO" id="GO:0005524">
    <property type="term" value="F:ATP binding"/>
    <property type="evidence" value="ECO:0007669"/>
    <property type="project" value="UniProtKB-UniRule"/>
</dbReference>
<dbReference type="InterPro" id="IPR011764">
    <property type="entry name" value="Biotin_carboxylation_dom"/>
</dbReference>
<dbReference type="SUPFAM" id="SSF51246">
    <property type="entry name" value="Rudiment single hybrid motif"/>
    <property type="match status" value="1"/>
</dbReference>
<evidence type="ECO:0000259" key="9">
    <source>
        <dbReference type="PROSITE" id="PS50968"/>
    </source>
</evidence>
<feature type="domain" description="Biotin carboxylation" evidence="11">
    <location>
        <begin position="1"/>
        <end position="454"/>
    </location>
</feature>
<protein>
    <recommendedName>
        <fullName evidence="14">Urea carboxylase</fullName>
    </recommendedName>
</protein>
<dbReference type="InterPro" id="IPR000089">
    <property type="entry name" value="Biotin_lipoyl"/>
</dbReference>
<dbReference type="SMART" id="SM00878">
    <property type="entry name" value="Biotin_carb_C"/>
    <property type="match status" value="1"/>
</dbReference>
<dbReference type="PROSITE" id="PS50975">
    <property type="entry name" value="ATP_GRASP"/>
    <property type="match status" value="1"/>
</dbReference>
<dbReference type="InterPro" id="IPR005481">
    <property type="entry name" value="BC-like_N"/>
</dbReference>
<dbReference type="InterPro" id="IPR011761">
    <property type="entry name" value="ATP-grasp"/>
</dbReference>
<evidence type="ECO:0000256" key="5">
    <source>
        <dbReference type="ARBA" id="ARBA00022840"/>
    </source>
</evidence>
<evidence type="ECO:0000313" key="13">
    <source>
        <dbReference type="Proteomes" id="UP001316803"/>
    </source>
</evidence>
<dbReference type="Proteomes" id="UP001316803">
    <property type="component" value="Unassembled WGS sequence"/>
</dbReference>
<dbReference type="PROSITE" id="PS00867">
    <property type="entry name" value="CPSASE_2"/>
    <property type="match status" value="1"/>
</dbReference>
<dbReference type="SUPFAM" id="SSF50891">
    <property type="entry name" value="Cyclophilin-like"/>
    <property type="match status" value="2"/>
</dbReference>
<dbReference type="Pfam" id="PF02785">
    <property type="entry name" value="Biotin_carb_C"/>
    <property type="match status" value="1"/>
</dbReference>
<feature type="domain" description="Lipoyl-binding" evidence="9">
    <location>
        <begin position="1152"/>
        <end position="1232"/>
    </location>
</feature>
<name>A0AAN8ECZ9_9EURO</name>
<evidence type="ECO:0000256" key="4">
    <source>
        <dbReference type="ARBA" id="ARBA00022801"/>
    </source>
</evidence>
<keyword evidence="6" id="KW-0092">Biotin</keyword>
<dbReference type="Pfam" id="PF00364">
    <property type="entry name" value="Biotin_lipoyl"/>
    <property type="match status" value="1"/>
</dbReference>
<dbReference type="GO" id="GO:0016787">
    <property type="term" value="F:hydrolase activity"/>
    <property type="evidence" value="ECO:0007669"/>
    <property type="project" value="UniProtKB-KW"/>
</dbReference>
<evidence type="ECO:0000256" key="2">
    <source>
        <dbReference type="ARBA" id="ARBA00022598"/>
    </source>
</evidence>